<evidence type="ECO:0000256" key="1">
    <source>
        <dbReference type="ARBA" id="ARBA00010180"/>
    </source>
</evidence>
<keyword evidence="12" id="KW-0869">Chloride channel</keyword>
<dbReference type="GO" id="GO:1902476">
    <property type="term" value="P:chloride transmembrane transport"/>
    <property type="evidence" value="ECO:0000318"/>
    <property type="project" value="GO_Central"/>
</dbReference>
<keyword evidence="14" id="KW-0868">Chloride</keyword>
<dbReference type="KEGG" id="nve:5508933"/>
<comment type="similarity">
    <text evidence="1">Belongs to the ligand-gated ion channel (TC 1.A.9) family. Gamma-aminobutyric acid receptor (TC 1.A.9.5) subfamily.</text>
</comment>
<keyword evidence="10" id="KW-1015">Disulfide bond</keyword>
<dbReference type="Pfam" id="PF02932">
    <property type="entry name" value="Neur_chan_memb"/>
    <property type="match status" value="1"/>
</dbReference>
<feature type="region of interest" description="Disordered" evidence="21">
    <location>
        <begin position="342"/>
        <end position="363"/>
    </location>
</feature>
<keyword evidence="8 20" id="KW-0406">Ion transport</keyword>
<keyword evidence="13" id="KW-0325">Glycoprotein</keyword>
<keyword evidence="5 20" id="KW-0732">Signal</keyword>
<evidence type="ECO:0000313" key="24">
    <source>
        <dbReference type="EMBL" id="EDO37396.1"/>
    </source>
</evidence>
<accession>A7SFV7</accession>
<dbReference type="Pfam" id="PF02931">
    <property type="entry name" value="Neur_chan_LBD"/>
    <property type="match status" value="1"/>
</dbReference>
<dbReference type="PROSITE" id="PS00236">
    <property type="entry name" value="NEUROTR_ION_CHANNEL"/>
    <property type="match status" value="1"/>
</dbReference>
<dbReference type="SUPFAM" id="SSF63712">
    <property type="entry name" value="Nicotinic receptor ligand binding domain-like"/>
    <property type="match status" value="1"/>
</dbReference>
<keyword evidence="6 20" id="KW-1133">Transmembrane helix</keyword>
<dbReference type="InterPro" id="IPR006202">
    <property type="entry name" value="Neur_chan_lig-bd"/>
</dbReference>
<sequence length="428" mass="49569">MRGREGLGLCWLILATQLWLSSAKQRGVDEERMTQILDTLLDKVNYDNRVRPFYNGKPVVVKVGYWILSVDSIDVVNMDFTVDLFLRQEWVDPRLDHGLNETIYLGHRVMQKIWTPDSYFLNAKTAKMHHVTTPNQMTLIAPMGVVKYNTRVTVKAACTIDLRSFPMDQQNCPLVLESYGYDRSHIVYHWEGNATDGLPFVPNRMRIMPQYSLVRLTLSREWHQYIIGNFSAVVAVFSIERSYTYFLTHVYGTSCVIVFISWMGFVIPPDQTAARIAVGVTTLLTQVTVINILNSSMPKVSYVKSIDKFLISCLIFVFLSLIEYCVILILDGKRTRRHQQHTDTANTHETIEPTKEADQPWPNNEACQIGKQEERKFLHCTDKLLLRKRFREWTFSDSFLAGIDQTALLVFPLTFVLFHILYWMGFLE</sequence>
<dbReference type="OrthoDB" id="8890589at2759"/>
<dbReference type="GO" id="GO:0045211">
    <property type="term" value="C:postsynaptic membrane"/>
    <property type="evidence" value="ECO:0007669"/>
    <property type="project" value="UniProtKB-SubCell"/>
</dbReference>
<evidence type="ECO:0000256" key="3">
    <source>
        <dbReference type="ARBA" id="ARBA00022475"/>
    </source>
</evidence>
<dbReference type="EMBL" id="DS469647">
    <property type="protein sequence ID" value="EDO37396.1"/>
    <property type="molecule type" value="Genomic_DNA"/>
</dbReference>
<evidence type="ECO:0000259" key="22">
    <source>
        <dbReference type="Pfam" id="PF02931"/>
    </source>
</evidence>
<dbReference type="InterPro" id="IPR006028">
    <property type="entry name" value="GABAA/Glycine_rcpt"/>
</dbReference>
<dbReference type="eggNOG" id="KOG3643">
    <property type="taxonomic scope" value="Eukaryota"/>
</dbReference>
<evidence type="ECO:0000256" key="17">
    <source>
        <dbReference type="ARBA" id="ARBA00023303"/>
    </source>
</evidence>
<dbReference type="OMA" id="FYESFTH"/>
<keyword evidence="3" id="KW-1003">Cell membrane</keyword>
<keyword evidence="16" id="KW-1071">Ligand-gated ion channel</keyword>
<comment type="subcellular location">
    <subcellularLocation>
        <location evidence="18">Postsynaptic cell membrane</location>
        <topology evidence="18">Multi-pass membrane protein</topology>
    </subcellularLocation>
</comment>
<dbReference type="GO" id="GO:0034707">
    <property type="term" value="C:chloride channel complex"/>
    <property type="evidence" value="ECO:0007669"/>
    <property type="project" value="UniProtKB-KW"/>
</dbReference>
<evidence type="ECO:0000259" key="23">
    <source>
        <dbReference type="Pfam" id="PF02932"/>
    </source>
</evidence>
<proteinExistence type="inferred from homology"/>
<keyword evidence="9 20" id="KW-0472">Membrane</keyword>
<feature type="domain" description="Neurotransmitter-gated ion-channel ligand-binding" evidence="22">
    <location>
        <begin position="34"/>
        <end position="200"/>
    </location>
</feature>
<evidence type="ECO:0000313" key="25">
    <source>
        <dbReference type="Proteomes" id="UP000001593"/>
    </source>
</evidence>
<feature type="signal peptide" evidence="20">
    <location>
        <begin position="1"/>
        <end position="23"/>
    </location>
</feature>
<dbReference type="HOGENOM" id="CLU_010920_0_1_1"/>
<evidence type="ECO:0000256" key="6">
    <source>
        <dbReference type="ARBA" id="ARBA00022989"/>
    </source>
</evidence>
<dbReference type="PRINTS" id="PR00253">
    <property type="entry name" value="GABAARECEPTR"/>
</dbReference>
<evidence type="ECO:0000256" key="18">
    <source>
        <dbReference type="ARBA" id="ARBA00034104"/>
    </source>
</evidence>
<keyword evidence="17 20" id="KW-0407">Ion channel</keyword>
<feature type="transmembrane region" description="Helical" evidence="20">
    <location>
        <begin position="407"/>
        <end position="427"/>
    </location>
</feature>
<dbReference type="PRINTS" id="PR00252">
    <property type="entry name" value="NRIONCHANNEL"/>
</dbReference>
<feature type="transmembrane region" description="Helical" evidence="20">
    <location>
        <begin position="309"/>
        <end position="330"/>
    </location>
</feature>
<dbReference type="Gene3D" id="2.70.170.10">
    <property type="entry name" value="Neurotransmitter-gated ion-channel ligand-binding domain"/>
    <property type="match status" value="1"/>
</dbReference>
<keyword evidence="15" id="KW-0628">Postsynaptic cell membrane</keyword>
<dbReference type="CDD" id="cd19049">
    <property type="entry name" value="LGIC_TM_anion"/>
    <property type="match status" value="1"/>
</dbReference>
<gene>
    <name evidence="24" type="ORF">NEMVEDRAFT_v1g211643</name>
</gene>
<evidence type="ECO:0000256" key="10">
    <source>
        <dbReference type="ARBA" id="ARBA00023157"/>
    </source>
</evidence>
<dbReference type="InterPro" id="IPR018000">
    <property type="entry name" value="Neurotransmitter_ion_chnl_CS"/>
</dbReference>
<evidence type="ECO:0000256" key="7">
    <source>
        <dbReference type="ARBA" id="ARBA00023018"/>
    </source>
</evidence>
<keyword evidence="4 20" id="KW-0812">Transmembrane</keyword>
<dbReference type="PhylomeDB" id="A7SFV7"/>
<evidence type="ECO:0000256" key="19">
    <source>
        <dbReference type="ARBA" id="ARBA00071250"/>
    </source>
</evidence>
<dbReference type="STRING" id="45351.A7SFV7"/>
<evidence type="ECO:0000256" key="8">
    <source>
        <dbReference type="ARBA" id="ARBA00023065"/>
    </source>
</evidence>
<evidence type="ECO:0000256" key="4">
    <source>
        <dbReference type="ARBA" id="ARBA00022692"/>
    </source>
</evidence>
<dbReference type="InterPro" id="IPR036734">
    <property type="entry name" value="Neur_chan_lig-bd_sf"/>
</dbReference>
<evidence type="ECO:0000256" key="20">
    <source>
        <dbReference type="RuleBase" id="RU000687"/>
    </source>
</evidence>
<feature type="compositionally biased region" description="Basic and acidic residues" evidence="21">
    <location>
        <begin position="349"/>
        <end position="358"/>
    </location>
</feature>
<protein>
    <recommendedName>
        <fullName evidence="19">Gamma-aminobutyric acid receptor subunit beta</fullName>
    </recommendedName>
</protein>
<evidence type="ECO:0000256" key="5">
    <source>
        <dbReference type="ARBA" id="ARBA00022729"/>
    </source>
</evidence>
<feature type="chain" id="PRO_5022268109" description="Gamma-aminobutyric acid receptor subunit beta" evidence="20">
    <location>
        <begin position="24"/>
        <end position="428"/>
    </location>
</feature>
<organism evidence="24 25">
    <name type="scientific">Nematostella vectensis</name>
    <name type="common">Starlet sea anemone</name>
    <dbReference type="NCBI Taxonomy" id="45351"/>
    <lineage>
        <taxon>Eukaryota</taxon>
        <taxon>Metazoa</taxon>
        <taxon>Cnidaria</taxon>
        <taxon>Anthozoa</taxon>
        <taxon>Hexacorallia</taxon>
        <taxon>Actiniaria</taxon>
        <taxon>Edwardsiidae</taxon>
        <taxon>Nematostella</taxon>
    </lineage>
</organism>
<keyword evidence="25" id="KW-1185">Reference proteome</keyword>
<evidence type="ECO:0000256" key="21">
    <source>
        <dbReference type="SAM" id="MobiDB-lite"/>
    </source>
</evidence>
<keyword evidence="11" id="KW-0675">Receptor</keyword>
<dbReference type="SUPFAM" id="SSF90112">
    <property type="entry name" value="Neurotransmitter-gated ion-channel transmembrane pore"/>
    <property type="match status" value="1"/>
</dbReference>
<dbReference type="InterPro" id="IPR038050">
    <property type="entry name" value="Neuro_actylchol_rec"/>
</dbReference>
<feature type="domain" description="Neurotransmitter-gated ion-channel transmembrane" evidence="23">
    <location>
        <begin position="255"/>
        <end position="362"/>
    </location>
</feature>
<dbReference type="NCBIfam" id="TIGR00860">
    <property type="entry name" value="LIC"/>
    <property type="match status" value="1"/>
</dbReference>
<dbReference type="InParanoid" id="A7SFV7"/>
<dbReference type="InterPro" id="IPR006029">
    <property type="entry name" value="Neurotrans-gated_channel_TM"/>
</dbReference>
<dbReference type="FunFam" id="2.70.170.10:FF:000021">
    <property type="entry name" value="Gamma-aminobutyric acid receptor isoform 3b"/>
    <property type="match status" value="1"/>
</dbReference>
<evidence type="ECO:0000256" key="15">
    <source>
        <dbReference type="ARBA" id="ARBA00023257"/>
    </source>
</evidence>
<evidence type="ECO:0000256" key="13">
    <source>
        <dbReference type="ARBA" id="ARBA00023180"/>
    </source>
</evidence>
<evidence type="ECO:0000256" key="14">
    <source>
        <dbReference type="ARBA" id="ARBA00023214"/>
    </source>
</evidence>
<evidence type="ECO:0000256" key="11">
    <source>
        <dbReference type="ARBA" id="ARBA00023170"/>
    </source>
</evidence>
<dbReference type="GO" id="GO:0005231">
    <property type="term" value="F:excitatory extracellular ligand-gated monoatomic ion channel activity"/>
    <property type="evidence" value="ECO:0000318"/>
    <property type="project" value="GO_Central"/>
</dbReference>
<dbReference type="InterPro" id="IPR006201">
    <property type="entry name" value="Neur_channel"/>
</dbReference>
<feature type="transmembrane region" description="Helical" evidence="20">
    <location>
        <begin position="222"/>
        <end position="239"/>
    </location>
</feature>
<keyword evidence="7" id="KW-0770">Synapse</keyword>
<evidence type="ECO:0000256" key="2">
    <source>
        <dbReference type="ARBA" id="ARBA00022448"/>
    </source>
</evidence>
<evidence type="ECO:0000256" key="16">
    <source>
        <dbReference type="ARBA" id="ARBA00023286"/>
    </source>
</evidence>
<dbReference type="GO" id="GO:0005254">
    <property type="term" value="F:chloride channel activity"/>
    <property type="evidence" value="ECO:0007669"/>
    <property type="project" value="UniProtKB-KW"/>
</dbReference>
<dbReference type="GO" id="GO:0004888">
    <property type="term" value="F:transmembrane signaling receptor activity"/>
    <property type="evidence" value="ECO:0007669"/>
    <property type="project" value="InterPro"/>
</dbReference>
<evidence type="ECO:0000256" key="9">
    <source>
        <dbReference type="ARBA" id="ARBA00023136"/>
    </source>
</evidence>
<feature type="transmembrane region" description="Helical" evidence="20">
    <location>
        <begin position="246"/>
        <end position="267"/>
    </location>
</feature>
<reference evidence="24 25" key="1">
    <citation type="journal article" date="2007" name="Science">
        <title>Sea anemone genome reveals ancestral eumetazoan gene repertoire and genomic organization.</title>
        <authorList>
            <person name="Putnam N.H."/>
            <person name="Srivastava M."/>
            <person name="Hellsten U."/>
            <person name="Dirks B."/>
            <person name="Chapman J."/>
            <person name="Salamov A."/>
            <person name="Terry A."/>
            <person name="Shapiro H."/>
            <person name="Lindquist E."/>
            <person name="Kapitonov V.V."/>
            <person name="Jurka J."/>
            <person name="Genikhovich G."/>
            <person name="Grigoriev I.V."/>
            <person name="Lucas S.M."/>
            <person name="Steele R.E."/>
            <person name="Finnerty J.R."/>
            <person name="Technau U."/>
            <person name="Martindale M.Q."/>
            <person name="Rokhsar D.S."/>
        </authorList>
    </citation>
    <scope>NUCLEOTIDE SEQUENCE [LARGE SCALE GENOMIC DNA]</scope>
    <source>
        <strain evidence="25">CH2 X CH6</strain>
    </source>
</reference>
<dbReference type="Proteomes" id="UP000001593">
    <property type="component" value="Unassembled WGS sequence"/>
</dbReference>
<dbReference type="PANTHER" id="PTHR18945">
    <property type="entry name" value="NEUROTRANSMITTER GATED ION CHANNEL"/>
    <property type="match status" value="1"/>
</dbReference>
<keyword evidence="2 20" id="KW-0813">Transport</keyword>
<dbReference type="CDD" id="cd18990">
    <property type="entry name" value="LGIC_ECD_GABAAR"/>
    <property type="match status" value="1"/>
</dbReference>
<dbReference type="Gene3D" id="1.20.58.390">
    <property type="entry name" value="Neurotransmitter-gated ion-channel transmembrane domain"/>
    <property type="match status" value="1"/>
</dbReference>
<feature type="transmembrane region" description="Helical" evidence="20">
    <location>
        <begin position="273"/>
        <end position="297"/>
    </location>
</feature>
<dbReference type="InterPro" id="IPR036719">
    <property type="entry name" value="Neuro-gated_channel_TM_sf"/>
</dbReference>
<name>A7SFV7_NEMVE</name>
<dbReference type="AlphaFoldDB" id="A7SFV7"/>
<evidence type="ECO:0000256" key="12">
    <source>
        <dbReference type="ARBA" id="ARBA00023173"/>
    </source>
</evidence>